<proteinExistence type="predicted"/>
<dbReference type="Proteomes" id="UP000499080">
    <property type="component" value="Unassembled WGS sequence"/>
</dbReference>
<gene>
    <name evidence="1" type="ORF">AVEN_30333_1</name>
</gene>
<evidence type="ECO:0000313" key="2">
    <source>
        <dbReference type="Proteomes" id="UP000499080"/>
    </source>
</evidence>
<keyword evidence="2" id="KW-1185">Reference proteome</keyword>
<name>A0A4Y2MMB3_ARAVE</name>
<organism evidence="1 2">
    <name type="scientific">Araneus ventricosus</name>
    <name type="common">Orbweaver spider</name>
    <name type="synonym">Epeira ventricosa</name>
    <dbReference type="NCBI Taxonomy" id="182803"/>
    <lineage>
        <taxon>Eukaryota</taxon>
        <taxon>Metazoa</taxon>
        <taxon>Ecdysozoa</taxon>
        <taxon>Arthropoda</taxon>
        <taxon>Chelicerata</taxon>
        <taxon>Arachnida</taxon>
        <taxon>Araneae</taxon>
        <taxon>Araneomorphae</taxon>
        <taxon>Entelegynae</taxon>
        <taxon>Araneoidea</taxon>
        <taxon>Araneidae</taxon>
        <taxon>Araneus</taxon>
    </lineage>
</organism>
<reference evidence="1 2" key="1">
    <citation type="journal article" date="2019" name="Sci. Rep.">
        <title>Orb-weaving spider Araneus ventricosus genome elucidates the spidroin gene catalogue.</title>
        <authorList>
            <person name="Kono N."/>
            <person name="Nakamura H."/>
            <person name="Ohtoshi R."/>
            <person name="Moran D.A.P."/>
            <person name="Shinohara A."/>
            <person name="Yoshida Y."/>
            <person name="Fujiwara M."/>
            <person name="Mori M."/>
            <person name="Tomita M."/>
            <person name="Arakawa K."/>
        </authorList>
    </citation>
    <scope>NUCLEOTIDE SEQUENCE [LARGE SCALE GENOMIC DNA]</scope>
</reference>
<protein>
    <submittedName>
        <fullName evidence="1">Uncharacterized protein</fullName>
    </submittedName>
</protein>
<sequence>MTLVLPFCLSRFSQYIIDMYGFGMEWEICILPSDPSPSHLRKPAPDLQIIWWKSIFDYHSRTKIRLPGDFILCMFGVGLSRQVDQMTSEDVQSSCTSLQMGMVRSQ</sequence>
<comment type="caution">
    <text evidence="1">The sequence shown here is derived from an EMBL/GenBank/DDBJ whole genome shotgun (WGS) entry which is preliminary data.</text>
</comment>
<evidence type="ECO:0000313" key="1">
    <source>
        <dbReference type="EMBL" id="GBN26947.1"/>
    </source>
</evidence>
<dbReference type="AlphaFoldDB" id="A0A4Y2MMB3"/>
<dbReference type="EMBL" id="BGPR01007449">
    <property type="protein sequence ID" value="GBN26947.1"/>
    <property type="molecule type" value="Genomic_DNA"/>
</dbReference>
<accession>A0A4Y2MMB3</accession>